<reference evidence="2" key="1">
    <citation type="journal article" date="2021" name="Nat. Commun.">
        <title>Genetic determinants of endophytism in the Arabidopsis root mycobiome.</title>
        <authorList>
            <person name="Mesny F."/>
            <person name="Miyauchi S."/>
            <person name="Thiergart T."/>
            <person name="Pickel B."/>
            <person name="Atanasova L."/>
            <person name="Karlsson M."/>
            <person name="Huettel B."/>
            <person name="Barry K.W."/>
            <person name="Haridas S."/>
            <person name="Chen C."/>
            <person name="Bauer D."/>
            <person name="Andreopoulos W."/>
            <person name="Pangilinan J."/>
            <person name="LaButti K."/>
            <person name="Riley R."/>
            <person name="Lipzen A."/>
            <person name="Clum A."/>
            <person name="Drula E."/>
            <person name="Henrissat B."/>
            <person name="Kohler A."/>
            <person name="Grigoriev I.V."/>
            <person name="Martin F.M."/>
            <person name="Hacquard S."/>
        </authorList>
    </citation>
    <scope>NUCLEOTIDE SEQUENCE</scope>
    <source>
        <strain evidence="2">MPI-CAGE-CH-0230</strain>
    </source>
</reference>
<dbReference type="GeneID" id="70192631"/>
<protein>
    <submittedName>
        <fullName evidence="2">Uncharacterized protein</fullName>
    </submittedName>
</protein>
<dbReference type="RefSeq" id="XP_046003889.1">
    <property type="nucleotide sequence ID" value="XM_046163085.1"/>
</dbReference>
<organism evidence="2 3">
    <name type="scientific">Microdochium trichocladiopsis</name>
    <dbReference type="NCBI Taxonomy" id="1682393"/>
    <lineage>
        <taxon>Eukaryota</taxon>
        <taxon>Fungi</taxon>
        <taxon>Dikarya</taxon>
        <taxon>Ascomycota</taxon>
        <taxon>Pezizomycotina</taxon>
        <taxon>Sordariomycetes</taxon>
        <taxon>Xylariomycetidae</taxon>
        <taxon>Xylariales</taxon>
        <taxon>Microdochiaceae</taxon>
        <taxon>Microdochium</taxon>
    </lineage>
</organism>
<keyword evidence="1" id="KW-0732">Signal</keyword>
<dbReference type="AlphaFoldDB" id="A0A9P8XPD5"/>
<name>A0A9P8XPD5_9PEZI</name>
<sequence length="95" mass="10016">MMALFVLLFYRAASAFPLHVAARSDANITIPAGASNHGDPNLLCLPADWDDIAQFIVANYVTHAFTTTITSGTGILGVVYAVAKSLLFPIASAAY</sequence>
<feature type="signal peptide" evidence="1">
    <location>
        <begin position="1"/>
        <end position="15"/>
    </location>
</feature>
<accession>A0A9P8XPD5</accession>
<dbReference type="Proteomes" id="UP000756346">
    <property type="component" value="Unassembled WGS sequence"/>
</dbReference>
<evidence type="ECO:0000313" key="3">
    <source>
        <dbReference type="Proteomes" id="UP000756346"/>
    </source>
</evidence>
<gene>
    <name evidence="2" type="ORF">B0I36DRAFT_60525</name>
</gene>
<proteinExistence type="predicted"/>
<keyword evidence="3" id="KW-1185">Reference proteome</keyword>
<dbReference type="EMBL" id="JAGTJQ010000019">
    <property type="protein sequence ID" value="KAH7009228.1"/>
    <property type="molecule type" value="Genomic_DNA"/>
</dbReference>
<feature type="chain" id="PRO_5040470893" evidence="1">
    <location>
        <begin position="16"/>
        <end position="95"/>
    </location>
</feature>
<evidence type="ECO:0000313" key="2">
    <source>
        <dbReference type="EMBL" id="KAH7009228.1"/>
    </source>
</evidence>
<dbReference type="OrthoDB" id="4590342at2759"/>
<evidence type="ECO:0000256" key="1">
    <source>
        <dbReference type="SAM" id="SignalP"/>
    </source>
</evidence>
<comment type="caution">
    <text evidence="2">The sequence shown here is derived from an EMBL/GenBank/DDBJ whole genome shotgun (WGS) entry which is preliminary data.</text>
</comment>